<proteinExistence type="inferred from homology"/>
<feature type="transmembrane region" description="Helical" evidence="8">
    <location>
        <begin position="97"/>
        <end position="120"/>
    </location>
</feature>
<comment type="similarity">
    <text evidence="2">Belongs to the polysaccharide synthase family.</text>
</comment>
<feature type="transmembrane region" description="Helical" evidence="8">
    <location>
        <begin position="401"/>
        <end position="420"/>
    </location>
</feature>
<reference evidence="9 10" key="1">
    <citation type="submission" date="2015-03" db="EMBL/GenBank/DDBJ databases">
        <title>Draft genome sequences of two protease-producing strains of Arsukibacterium isolated from two cold and alkaline environments.</title>
        <authorList>
            <person name="Lylloff J.E."/>
            <person name="Skov L.B."/>
            <person name="Jepsen M."/>
            <person name="Hallin P.F."/>
            <person name="Sorensen S.J."/>
            <person name="Stougaard P."/>
            <person name="Glaring M.A."/>
        </authorList>
    </citation>
    <scope>NUCLEOTIDE SEQUENCE [LARGE SCALE GENOMIC DNA]</scope>
    <source>
        <strain evidence="9 10">GCM72</strain>
    </source>
</reference>
<keyword evidence="3" id="KW-1003">Cell membrane</keyword>
<evidence type="ECO:0000256" key="3">
    <source>
        <dbReference type="ARBA" id="ARBA00022475"/>
    </source>
</evidence>
<keyword evidence="5 8" id="KW-1133">Transmembrane helix</keyword>
<keyword evidence="10" id="KW-1185">Reference proteome</keyword>
<evidence type="ECO:0000256" key="2">
    <source>
        <dbReference type="ARBA" id="ARBA00007430"/>
    </source>
</evidence>
<dbReference type="EMBL" id="LAHO01000002">
    <property type="protein sequence ID" value="KKO46886.1"/>
    <property type="molecule type" value="Genomic_DNA"/>
</dbReference>
<evidence type="ECO:0000256" key="1">
    <source>
        <dbReference type="ARBA" id="ARBA00004651"/>
    </source>
</evidence>
<gene>
    <name evidence="9" type="ORF">WG68_02810</name>
</gene>
<evidence type="ECO:0000256" key="4">
    <source>
        <dbReference type="ARBA" id="ARBA00022692"/>
    </source>
</evidence>
<feature type="transmembrane region" description="Helical" evidence="8">
    <location>
        <begin position="454"/>
        <end position="480"/>
    </location>
</feature>
<name>A0A0M2V8E3_9GAMM</name>
<keyword evidence="6 8" id="KW-0472">Membrane</keyword>
<comment type="caution">
    <text evidence="9">The sequence shown here is derived from an EMBL/GenBank/DDBJ whole genome shotgun (WGS) entry which is preliminary data.</text>
</comment>
<evidence type="ECO:0000256" key="7">
    <source>
        <dbReference type="SAM" id="MobiDB-lite"/>
    </source>
</evidence>
<feature type="transmembrane region" description="Helical" evidence="8">
    <location>
        <begin position="341"/>
        <end position="362"/>
    </location>
</feature>
<dbReference type="OrthoDB" id="8538786at2"/>
<feature type="transmembrane region" description="Helical" evidence="8">
    <location>
        <begin position="188"/>
        <end position="207"/>
    </location>
</feature>
<keyword evidence="4 8" id="KW-0812">Transmembrane</keyword>
<feature type="transmembrane region" description="Helical" evidence="8">
    <location>
        <begin position="132"/>
        <end position="151"/>
    </location>
</feature>
<evidence type="ECO:0000256" key="8">
    <source>
        <dbReference type="SAM" id="Phobius"/>
    </source>
</evidence>
<comment type="subcellular location">
    <subcellularLocation>
        <location evidence="1">Cell membrane</location>
        <topology evidence="1">Multi-pass membrane protein</topology>
    </subcellularLocation>
</comment>
<feature type="transmembrane region" description="Helical" evidence="8">
    <location>
        <begin position="316"/>
        <end position="335"/>
    </location>
</feature>
<dbReference type="CDD" id="cd13127">
    <property type="entry name" value="MATE_tuaB_like"/>
    <property type="match status" value="1"/>
</dbReference>
<evidence type="ECO:0000313" key="9">
    <source>
        <dbReference type="EMBL" id="KKO46886.1"/>
    </source>
</evidence>
<accession>A0A0M2V8E3</accession>
<feature type="transmembrane region" description="Helical" evidence="8">
    <location>
        <begin position="30"/>
        <end position="53"/>
    </location>
</feature>
<evidence type="ECO:0000256" key="6">
    <source>
        <dbReference type="ARBA" id="ARBA00023136"/>
    </source>
</evidence>
<protein>
    <submittedName>
        <fullName evidence="9">Uncharacterized protein</fullName>
    </submittedName>
</protein>
<feature type="transmembrane region" description="Helical" evidence="8">
    <location>
        <begin position="369"/>
        <end position="389"/>
    </location>
</feature>
<dbReference type="AlphaFoldDB" id="A0A0M2V8E3"/>
<dbReference type="STRING" id="336831.WG68_02810"/>
<sequence>MPSPSGQDSPEQHNQTQHNKTQNKVYSGSVFMLITRLSIKSIGLVSSIFLARLLTPEDFGVVAITIAIYAFIELFGALALGTALIQRKSNNQDDYNSAWTFNVIFGVIAAISLALIAPLVANFYQDPRLQDVLYVIAFVSILSGFHNIGVIDFQRNLNFRKELQLQLVPKVISFVVTLSLAFALRNYWALVLGVLCNQLVVTLYSYMMHPYRPRICFKSFNKLFKFSRWLLLNNLVYFINDKVSQLMVGKVLSPAALGFLSLSKEIGQLPTSHMAVPINKATFPIYARFQDNPVELRKAYLNTAALTASLTIPSSIGIAMVAPLLVAVLLGGQWLSMVPLLQLLALSNMFFSITSNNSYVYLAAGKPHISFFINFTRLAVFFALFIPLLEYNGLIGIGQARLGSTLLMVLIVQAAVIRFLKLPLRDLLTAFIRPVLAGIIMALVLWAVQSSVSLAIPLLQLLLEMLSGVLSYSLVTLIIWHLQGYPEGFEHNIFSRLNIKGFPPAAGGAPQ</sequence>
<feature type="transmembrane region" description="Helical" evidence="8">
    <location>
        <begin position="59"/>
        <end position="85"/>
    </location>
</feature>
<dbReference type="GO" id="GO:0005886">
    <property type="term" value="C:plasma membrane"/>
    <property type="evidence" value="ECO:0007669"/>
    <property type="project" value="UniProtKB-SubCell"/>
</dbReference>
<dbReference type="RefSeq" id="WP_046556133.1">
    <property type="nucleotide sequence ID" value="NZ_LAHO01000002.1"/>
</dbReference>
<dbReference type="PANTHER" id="PTHR30250:SF10">
    <property type="entry name" value="LIPOPOLYSACCHARIDE BIOSYNTHESIS PROTEIN WZXC"/>
    <property type="match status" value="1"/>
</dbReference>
<evidence type="ECO:0000313" key="10">
    <source>
        <dbReference type="Proteomes" id="UP000034228"/>
    </source>
</evidence>
<dbReference type="Proteomes" id="UP000034228">
    <property type="component" value="Unassembled WGS sequence"/>
</dbReference>
<feature type="compositionally biased region" description="Low complexity" evidence="7">
    <location>
        <begin position="12"/>
        <end position="21"/>
    </location>
</feature>
<feature type="transmembrane region" description="Helical" evidence="8">
    <location>
        <begin position="427"/>
        <end position="448"/>
    </location>
</feature>
<feature type="region of interest" description="Disordered" evidence="7">
    <location>
        <begin position="1"/>
        <end position="21"/>
    </location>
</feature>
<dbReference type="InterPro" id="IPR050833">
    <property type="entry name" value="Poly_Biosynth_Transport"/>
</dbReference>
<dbReference type="PANTHER" id="PTHR30250">
    <property type="entry name" value="PST FAMILY PREDICTED COLANIC ACID TRANSPORTER"/>
    <property type="match status" value="1"/>
</dbReference>
<organism evidence="9 10">
    <name type="scientific">Arsukibacterium ikkense</name>
    <dbReference type="NCBI Taxonomy" id="336831"/>
    <lineage>
        <taxon>Bacteria</taxon>
        <taxon>Pseudomonadati</taxon>
        <taxon>Pseudomonadota</taxon>
        <taxon>Gammaproteobacteria</taxon>
        <taxon>Chromatiales</taxon>
        <taxon>Chromatiaceae</taxon>
        <taxon>Arsukibacterium</taxon>
    </lineage>
</organism>
<evidence type="ECO:0000256" key="5">
    <source>
        <dbReference type="ARBA" id="ARBA00022989"/>
    </source>
</evidence>
<dbReference type="Pfam" id="PF13440">
    <property type="entry name" value="Polysacc_synt_3"/>
    <property type="match status" value="1"/>
</dbReference>